<dbReference type="EMBL" id="CP047224">
    <property type="protein sequence ID" value="QHD64935.1"/>
    <property type="molecule type" value="Genomic_DNA"/>
</dbReference>
<dbReference type="KEGG" id="nef:GP480_00395"/>
<evidence type="ECO:0000256" key="1">
    <source>
        <dbReference type="SAM" id="MobiDB-lite"/>
    </source>
</evidence>
<feature type="compositionally biased region" description="Basic and acidic residues" evidence="1">
    <location>
        <begin position="58"/>
        <end position="71"/>
    </location>
</feature>
<sequence length="316" mass="34670">MNFYIKIGVIVGGVVLLVAALSTFIVFTKRTKRKYPLEEILPSQFVKRSGTSQPKPTVQKEGEGHSKEHVDSYGQLNAPNSVFSESALSQDIQVPGLKGCFLSSDGILGAENEATQPNWCGNVIIVDLSASVIKDYCYSRTGSSRRLYEVLGISEGPIEDSMSKALRFLYENSSINSRVFSGQNWKARVLHIAPPDTRPINHRIVQDLGVPYTAFSCTFVDILHCIKTGLRNFAREATLLIPVMDLPERGKDLLKSDQLKVFAKAFLDIANKGLDKPLTEALGVKGVKICCYGTDTQRALAEVMAQRAITGRGALD</sequence>
<dbReference type="Proteomes" id="UP000464912">
    <property type="component" value="Chromosome"/>
</dbReference>
<keyword evidence="2" id="KW-0472">Membrane</keyword>
<dbReference type="AlphaFoldDB" id="A0A6P1G9A2"/>
<protein>
    <submittedName>
        <fullName evidence="3">Uncharacterized protein</fullName>
    </submittedName>
</protein>
<proteinExistence type="predicted"/>
<accession>A0A6P1G9A2</accession>
<dbReference type="RefSeq" id="WP_160094854.1">
    <property type="nucleotide sequence ID" value="NZ_CP047224.1"/>
</dbReference>
<keyword evidence="4" id="KW-1185">Reference proteome</keyword>
<gene>
    <name evidence="3" type="ORF">GP480_00395</name>
</gene>
<organism evidence="3 4">
    <name type="scientific">Neorickettsia findlayensis</name>
    <dbReference type="NCBI Taxonomy" id="2686014"/>
    <lineage>
        <taxon>Bacteria</taxon>
        <taxon>Pseudomonadati</taxon>
        <taxon>Pseudomonadota</taxon>
        <taxon>Alphaproteobacteria</taxon>
        <taxon>Rickettsiales</taxon>
        <taxon>Anaplasmataceae</taxon>
        <taxon>Neorickettsia</taxon>
    </lineage>
</organism>
<feature type="region of interest" description="Disordered" evidence="1">
    <location>
        <begin position="48"/>
        <end position="71"/>
    </location>
</feature>
<keyword evidence="2" id="KW-1133">Transmembrane helix</keyword>
<feature type="transmembrane region" description="Helical" evidence="2">
    <location>
        <begin position="6"/>
        <end position="27"/>
    </location>
</feature>
<name>A0A6P1G9A2_9RICK</name>
<reference evidence="3 4" key="1">
    <citation type="journal article" date="2020" name="MBio">
        <title>Erratum for Teymournejad et al., 'Isolation and Molecular Analysis of a Novel Neorickettsia Species That Causes Potomac Horse Fever'.</title>
        <authorList>
            <person name="Teymournejad O."/>
            <person name="Lin M."/>
            <person name="Bekebrede H."/>
            <person name="Kamr A."/>
            <person name="Toribio R.E."/>
            <person name="Arroyo L.G."/>
            <person name="Baird J.D."/>
            <person name="Rikihisa Y."/>
        </authorList>
    </citation>
    <scope>NUCLEOTIDE SEQUENCE [LARGE SCALE GENOMIC DNA]</scope>
    <source>
        <strain evidence="3 4">Fin17</strain>
    </source>
</reference>
<evidence type="ECO:0000313" key="4">
    <source>
        <dbReference type="Proteomes" id="UP000464912"/>
    </source>
</evidence>
<keyword evidence="2" id="KW-0812">Transmembrane</keyword>
<reference evidence="3 4" key="2">
    <citation type="journal article" date="2020" name="MBio">
        <title>Isolation and Molecular Analysis of a Novel Neorickettsia Species That Causes Potomac Horse Fever.</title>
        <authorList>
            <person name="Teymournejad O."/>
            <person name="Lin M."/>
            <person name="Bekebrede H."/>
            <person name="Kamr A."/>
            <person name="Toribio R.E."/>
            <person name="Arroyo L.G."/>
            <person name="Baird J.D."/>
            <person name="Rikihisa Y."/>
        </authorList>
    </citation>
    <scope>NUCLEOTIDE SEQUENCE [LARGE SCALE GENOMIC DNA]</scope>
    <source>
        <strain evidence="3 4">Fin17</strain>
    </source>
</reference>
<evidence type="ECO:0000256" key="2">
    <source>
        <dbReference type="SAM" id="Phobius"/>
    </source>
</evidence>
<evidence type="ECO:0000313" key="3">
    <source>
        <dbReference type="EMBL" id="QHD64935.1"/>
    </source>
</evidence>